<gene>
    <name evidence="4" type="ORF">P4S50_01655</name>
</gene>
<name>A0ABY8ED00_9FIRM</name>
<sequence>MPKIIENLDMKIFDSAIKLFGEHGYKKVDMKMIAKETKIAVGTLYNYYPNKKKLYAEVFTKSWETTLKKVDSIMDKEIDSKQKIKEMITILYEETVKRQGIGKELIKENVFEDDVFLQIKEKLLNDIQTIIKDINKDQEIKLEDSMHKKLAQTILTLIITFINENKNEKDENIKFIIELLECTYSS</sequence>
<evidence type="ECO:0000256" key="1">
    <source>
        <dbReference type="ARBA" id="ARBA00023125"/>
    </source>
</evidence>
<keyword evidence="5" id="KW-1185">Reference proteome</keyword>
<dbReference type="InterPro" id="IPR001647">
    <property type="entry name" value="HTH_TetR"/>
</dbReference>
<dbReference type="Pfam" id="PF00440">
    <property type="entry name" value="TetR_N"/>
    <property type="match status" value="1"/>
</dbReference>
<accession>A0ABY8ED00</accession>
<dbReference type="PANTHER" id="PTHR43479">
    <property type="entry name" value="ACREF/ENVCD OPERON REPRESSOR-RELATED"/>
    <property type="match status" value="1"/>
</dbReference>
<organism evidence="4 5">
    <name type="scientific">Tepidibacter hydrothermalis</name>
    <dbReference type="NCBI Taxonomy" id="3036126"/>
    <lineage>
        <taxon>Bacteria</taxon>
        <taxon>Bacillati</taxon>
        <taxon>Bacillota</taxon>
        <taxon>Clostridia</taxon>
        <taxon>Peptostreptococcales</taxon>
        <taxon>Peptostreptococcaceae</taxon>
        <taxon>Tepidibacter</taxon>
    </lineage>
</organism>
<dbReference type="PANTHER" id="PTHR43479:SF11">
    <property type="entry name" value="ACREF_ENVCD OPERON REPRESSOR-RELATED"/>
    <property type="match status" value="1"/>
</dbReference>
<dbReference type="InterPro" id="IPR050624">
    <property type="entry name" value="HTH-type_Tx_Regulator"/>
</dbReference>
<dbReference type="PROSITE" id="PS50977">
    <property type="entry name" value="HTH_TETR_2"/>
    <property type="match status" value="1"/>
</dbReference>
<evidence type="ECO:0000256" key="2">
    <source>
        <dbReference type="PROSITE-ProRule" id="PRU00335"/>
    </source>
</evidence>
<dbReference type="Proteomes" id="UP001222800">
    <property type="component" value="Chromosome"/>
</dbReference>
<protein>
    <submittedName>
        <fullName evidence="4">TetR/AcrR family transcriptional regulator</fullName>
    </submittedName>
</protein>
<evidence type="ECO:0000259" key="3">
    <source>
        <dbReference type="PROSITE" id="PS50977"/>
    </source>
</evidence>
<dbReference type="PRINTS" id="PR00455">
    <property type="entry name" value="HTHTETR"/>
</dbReference>
<dbReference type="EMBL" id="CP120733">
    <property type="protein sequence ID" value="WFD10809.1"/>
    <property type="molecule type" value="Genomic_DNA"/>
</dbReference>
<dbReference type="Gene3D" id="1.10.357.10">
    <property type="entry name" value="Tetracycline Repressor, domain 2"/>
    <property type="match status" value="1"/>
</dbReference>
<feature type="domain" description="HTH tetR-type" evidence="3">
    <location>
        <begin position="6"/>
        <end position="66"/>
    </location>
</feature>
<evidence type="ECO:0000313" key="5">
    <source>
        <dbReference type="Proteomes" id="UP001222800"/>
    </source>
</evidence>
<reference evidence="4 5" key="1">
    <citation type="submission" date="2023-03" db="EMBL/GenBank/DDBJ databases">
        <title>Complete genome sequence of Tepidibacter sp. SWIR-1, isolated from a deep-sea hydrothermal vent.</title>
        <authorList>
            <person name="Li X."/>
        </authorList>
    </citation>
    <scope>NUCLEOTIDE SEQUENCE [LARGE SCALE GENOMIC DNA]</scope>
    <source>
        <strain evidence="4 5">SWIR-1</strain>
    </source>
</reference>
<dbReference type="RefSeq" id="WP_277732775.1">
    <property type="nucleotide sequence ID" value="NZ_CP120733.1"/>
</dbReference>
<evidence type="ECO:0000313" key="4">
    <source>
        <dbReference type="EMBL" id="WFD10809.1"/>
    </source>
</evidence>
<keyword evidence="1 2" id="KW-0238">DNA-binding</keyword>
<feature type="DNA-binding region" description="H-T-H motif" evidence="2">
    <location>
        <begin position="29"/>
        <end position="48"/>
    </location>
</feature>
<dbReference type="SUPFAM" id="SSF46689">
    <property type="entry name" value="Homeodomain-like"/>
    <property type="match status" value="1"/>
</dbReference>
<dbReference type="InterPro" id="IPR009057">
    <property type="entry name" value="Homeodomain-like_sf"/>
</dbReference>
<proteinExistence type="predicted"/>